<proteinExistence type="predicted"/>
<feature type="region of interest" description="Disordered" evidence="1">
    <location>
        <begin position="161"/>
        <end position="384"/>
    </location>
</feature>
<reference evidence="3" key="1">
    <citation type="journal article" date="2018" name="Nat. Microbiol.">
        <title>Leveraging single-cell genomics to expand the fungal tree of life.</title>
        <authorList>
            <person name="Ahrendt S.R."/>
            <person name="Quandt C.A."/>
            <person name="Ciobanu D."/>
            <person name="Clum A."/>
            <person name="Salamov A."/>
            <person name="Andreopoulos B."/>
            <person name="Cheng J.F."/>
            <person name="Woyke T."/>
            <person name="Pelin A."/>
            <person name="Henrissat B."/>
            <person name="Reynolds N.K."/>
            <person name="Benny G.L."/>
            <person name="Smith M.E."/>
            <person name="James T.Y."/>
            <person name="Grigoriev I.V."/>
        </authorList>
    </citation>
    <scope>NUCLEOTIDE SEQUENCE [LARGE SCALE GENOMIC DNA]</scope>
</reference>
<accession>A0A4P9W4V4</accession>
<protein>
    <submittedName>
        <fullName evidence="2">Uncharacterized protein</fullName>
    </submittedName>
</protein>
<feature type="compositionally biased region" description="Pro residues" evidence="1">
    <location>
        <begin position="294"/>
        <end position="317"/>
    </location>
</feature>
<sequence length="384" mass="39503">MTSAELHSYLRLSHLIPGFKEPLSSTSGSFAESTDGSGSVGLEPDGGRTGSTGGVAAAGGATGAWVHLQPCVAVWREGCAGGMDDGIHEGFRLLLTETQSQLPALLPRVAHDSAAQEREWERDRTERVKRVESRRASDKVGVACVTDDGSTNEVVKSVRVEEDGADSKEQRAEGKGTRRVRVDGAADRAHLPGQIEDEEEGPPPDVGGKHGGDLIPSPSSPPSPFRGVEPQTVPGPLDGGRAPAGLTTVVGGAGWASSSSAHQPPTPSASLPRPFPAPLSHPGRVVPLGVGDIPPEPRPLQPPAPTPRPSPAPPLPAPAAMSPLSLKPRGTLPPLAGSGRGSAKPGLMAWCDSEGDEREPMATFRGGSEAHKSSKSASGKGVLI</sequence>
<dbReference type="Proteomes" id="UP000269721">
    <property type="component" value="Unassembled WGS sequence"/>
</dbReference>
<feature type="compositionally biased region" description="Low complexity" evidence="1">
    <location>
        <begin position="375"/>
        <end position="384"/>
    </location>
</feature>
<evidence type="ECO:0000313" key="3">
    <source>
        <dbReference type="Proteomes" id="UP000269721"/>
    </source>
</evidence>
<gene>
    <name evidence="2" type="ORF">BDK51DRAFT_48553</name>
</gene>
<dbReference type="EMBL" id="KZ998296">
    <property type="protein sequence ID" value="RKO86323.1"/>
    <property type="molecule type" value="Genomic_DNA"/>
</dbReference>
<evidence type="ECO:0000313" key="2">
    <source>
        <dbReference type="EMBL" id="RKO86323.1"/>
    </source>
</evidence>
<feature type="compositionally biased region" description="Polar residues" evidence="1">
    <location>
        <begin position="24"/>
        <end position="37"/>
    </location>
</feature>
<organism evidence="2 3">
    <name type="scientific">Blyttiomyces helicus</name>
    <dbReference type="NCBI Taxonomy" id="388810"/>
    <lineage>
        <taxon>Eukaryota</taxon>
        <taxon>Fungi</taxon>
        <taxon>Fungi incertae sedis</taxon>
        <taxon>Chytridiomycota</taxon>
        <taxon>Chytridiomycota incertae sedis</taxon>
        <taxon>Chytridiomycetes</taxon>
        <taxon>Chytridiomycetes incertae sedis</taxon>
        <taxon>Blyttiomyces</taxon>
    </lineage>
</organism>
<feature type="compositionally biased region" description="Low complexity" evidence="1">
    <location>
        <begin position="318"/>
        <end position="328"/>
    </location>
</feature>
<name>A0A4P9W4V4_9FUNG</name>
<feature type="compositionally biased region" description="Basic and acidic residues" evidence="1">
    <location>
        <begin position="161"/>
        <end position="190"/>
    </location>
</feature>
<feature type="region of interest" description="Disordered" evidence="1">
    <location>
        <begin position="24"/>
        <end position="54"/>
    </location>
</feature>
<evidence type="ECO:0000256" key="1">
    <source>
        <dbReference type="SAM" id="MobiDB-lite"/>
    </source>
</evidence>
<keyword evidence="3" id="KW-1185">Reference proteome</keyword>
<dbReference type="AlphaFoldDB" id="A0A4P9W4V4"/>